<evidence type="ECO:0008006" key="5">
    <source>
        <dbReference type="Google" id="ProtNLM"/>
    </source>
</evidence>
<dbReference type="KEGG" id="kdj:28965725"/>
<dbReference type="RefSeq" id="XP_018265655.1">
    <property type="nucleotide sequence ID" value="XM_018405374.1"/>
</dbReference>
<feature type="compositionally biased region" description="Low complexity" evidence="1">
    <location>
        <begin position="372"/>
        <end position="385"/>
    </location>
</feature>
<dbReference type="AlphaFoldDB" id="A0A1A6ACP2"/>
<proteinExistence type="predicted"/>
<evidence type="ECO:0000256" key="1">
    <source>
        <dbReference type="SAM" id="MobiDB-lite"/>
    </source>
</evidence>
<feature type="compositionally biased region" description="Polar residues" evidence="1">
    <location>
        <begin position="79"/>
        <end position="98"/>
    </location>
</feature>
<keyword evidence="4" id="KW-1185">Reference proteome</keyword>
<dbReference type="OrthoDB" id="10629917at2759"/>
<dbReference type="EMBL" id="KI894028">
    <property type="protein sequence ID" value="OBR87813.1"/>
    <property type="molecule type" value="Genomic_DNA"/>
</dbReference>
<dbReference type="Proteomes" id="UP000078595">
    <property type="component" value="Chromosome 2"/>
</dbReference>
<dbReference type="VEuPathDB" id="FungiDB:I303_02026"/>
<reference evidence="2" key="1">
    <citation type="submission" date="2013-07" db="EMBL/GenBank/DDBJ databases">
        <title>The Genome Sequence of Cryptococcus dejecticola CBS10117.</title>
        <authorList>
            <consortium name="The Broad Institute Genome Sequencing Platform"/>
            <person name="Cuomo C."/>
            <person name="Litvintseva A."/>
            <person name="Chen Y."/>
            <person name="Heitman J."/>
            <person name="Sun S."/>
            <person name="Springer D."/>
            <person name="Dromer F."/>
            <person name="Young S.K."/>
            <person name="Zeng Q."/>
            <person name="Gargeya S."/>
            <person name="Fitzgerald M."/>
            <person name="Abouelleil A."/>
            <person name="Alvarado L."/>
            <person name="Berlin A.M."/>
            <person name="Chapman S.B."/>
            <person name="Dewar J."/>
            <person name="Goldberg J."/>
            <person name="Griggs A."/>
            <person name="Gujja S."/>
            <person name="Hansen M."/>
            <person name="Howarth C."/>
            <person name="Imamovic A."/>
            <person name="Larimer J."/>
            <person name="McCowan C."/>
            <person name="Murphy C."/>
            <person name="Pearson M."/>
            <person name="Priest M."/>
            <person name="Roberts A."/>
            <person name="Saif S."/>
            <person name="Shea T."/>
            <person name="Sykes S."/>
            <person name="Wortman J."/>
            <person name="Nusbaum C."/>
            <person name="Birren B."/>
        </authorList>
    </citation>
    <scope>NUCLEOTIDE SEQUENCE [LARGE SCALE GENOMIC DNA]</scope>
    <source>
        <strain evidence="2">CBS 10117</strain>
    </source>
</reference>
<reference evidence="3" key="2">
    <citation type="submission" date="2013-07" db="EMBL/GenBank/DDBJ databases">
        <authorList>
            <consortium name="The Broad Institute Genome Sequencing Platform"/>
            <person name="Cuomo C."/>
            <person name="Litvintseva A."/>
            <person name="Chen Y."/>
            <person name="Heitman J."/>
            <person name="Sun S."/>
            <person name="Springer D."/>
            <person name="Dromer F."/>
            <person name="Young S.K."/>
            <person name="Zeng Q."/>
            <person name="Gargeya S."/>
            <person name="Fitzgerald M."/>
            <person name="Abouelleil A."/>
            <person name="Alvarado L."/>
            <person name="Berlin A.M."/>
            <person name="Chapman S.B."/>
            <person name="Dewar J."/>
            <person name="Goldberg J."/>
            <person name="Griggs A."/>
            <person name="Gujja S."/>
            <person name="Hansen M."/>
            <person name="Howarth C."/>
            <person name="Imamovic A."/>
            <person name="Larimer J."/>
            <person name="McCowan C."/>
            <person name="Murphy C."/>
            <person name="Pearson M."/>
            <person name="Priest M."/>
            <person name="Roberts A."/>
            <person name="Saif S."/>
            <person name="Shea T."/>
            <person name="Sykes S."/>
            <person name="Wortman J."/>
            <person name="Nusbaum C."/>
            <person name="Birren B."/>
        </authorList>
    </citation>
    <scope>NUCLEOTIDE SEQUENCE</scope>
    <source>
        <strain evidence="3">CBS 10117</strain>
    </source>
</reference>
<dbReference type="EMBL" id="CP144531">
    <property type="protein sequence ID" value="WWC59287.1"/>
    <property type="molecule type" value="Genomic_DNA"/>
</dbReference>
<reference evidence="3" key="3">
    <citation type="submission" date="2024-02" db="EMBL/GenBank/DDBJ databases">
        <title>Comparative genomics of Cryptococcus and Kwoniella reveals pathogenesis evolution and contrasting modes of karyotype evolution via chromosome fusion or intercentromeric recombination.</title>
        <authorList>
            <person name="Coelho M.A."/>
            <person name="David-Palma M."/>
            <person name="Shea T."/>
            <person name="Bowers K."/>
            <person name="McGinley-Smith S."/>
            <person name="Mohammad A.W."/>
            <person name="Gnirke A."/>
            <person name="Yurkov A.M."/>
            <person name="Nowrousian M."/>
            <person name="Sun S."/>
            <person name="Cuomo C.A."/>
            <person name="Heitman J."/>
        </authorList>
    </citation>
    <scope>NUCLEOTIDE SEQUENCE</scope>
    <source>
        <strain evidence="3">CBS 10117</strain>
    </source>
</reference>
<sequence length="507" mass="56835">MTRPIFLLSVRIFNPPGLVTRISSMRLISPNQGQGSVVDHYPSHDDYRTEKTDTIPIPNLADTRISQSEVLGGSDISFPASSPPTSKTKQRPTQSCALGSSPEPKLKAGTNLILHPDILNHIFRFCAKPTLYTLLQSCKSFYHFAVPHLYSNITLDLSQDQCSTSSTASASTLATLLAILIRPTPSDANDTRPQPLVDACTSTFFSQHHKHEHEHENAYAYEHRRKHIQYLIITAHFDTHPTDSPILPLPNLEVLHLTIHRESPISWSFCKPSDRGRYPYYPISQACCLLQNLQPQKLVISGQGIRSLNIPKSPFPLPTDPFWREVEEIVIHVDMENIKEGSSKAKYKDGFISDLSKLKQLKRLVIHCHFHPQPQSQSQSPPHSQKQLGRANNQRVKVAEGNDGKIPHANSNISVSSDGVHLTNDLDDMPLMFDPALTDEVGTQCDPEETTKINATTIQDFLYGLRFLPPTFEATITLVLPGPLWRGVSTENYRTTNESCFETMNRL</sequence>
<gene>
    <name evidence="2" type="ORF">I303_02026</name>
    <name evidence="3" type="ORF">I303_101838</name>
</gene>
<name>A0A1A6ACP2_9TREE</name>
<evidence type="ECO:0000313" key="3">
    <source>
        <dbReference type="EMBL" id="WWC59287.1"/>
    </source>
</evidence>
<protein>
    <recommendedName>
        <fullName evidence="5">F-box domain-containing protein</fullName>
    </recommendedName>
</protein>
<accession>A0A1A6ACP2</accession>
<evidence type="ECO:0000313" key="2">
    <source>
        <dbReference type="EMBL" id="OBR87813.1"/>
    </source>
</evidence>
<feature type="region of interest" description="Disordered" evidence="1">
    <location>
        <begin position="372"/>
        <end position="394"/>
    </location>
</feature>
<feature type="region of interest" description="Disordered" evidence="1">
    <location>
        <begin position="75"/>
        <end position="103"/>
    </location>
</feature>
<organism evidence="2">
    <name type="scientific">Kwoniella dejecticola CBS 10117</name>
    <dbReference type="NCBI Taxonomy" id="1296121"/>
    <lineage>
        <taxon>Eukaryota</taxon>
        <taxon>Fungi</taxon>
        <taxon>Dikarya</taxon>
        <taxon>Basidiomycota</taxon>
        <taxon>Agaricomycotina</taxon>
        <taxon>Tremellomycetes</taxon>
        <taxon>Tremellales</taxon>
        <taxon>Cryptococcaceae</taxon>
        <taxon>Kwoniella</taxon>
    </lineage>
</organism>
<evidence type="ECO:0000313" key="4">
    <source>
        <dbReference type="Proteomes" id="UP000078595"/>
    </source>
</evidence>
<dbReference type="CDD" id="cd09917">
    <property type="entry name" value="F-box_SF"/>
    <property type="match status" value="1"/>
</dbReference>
<dbReference type="GeneID" id="28965725"/>